<dbReference type="InterPro" id="IPR011009">
    <property type="entry name" value="Kinase-like_dom_sf"/>
</dbReference>
<keyword evidence="12 18" id="KW-0067">ATP-binding</keyword>
<feature type="domain" description="Protein kinase" evidence="20">
    <location>
        <begin position="13"/>
        <end position="265"/>
    </location>
</feature>
<feature type="binding site" evidence="18">
    <location>
        <position position="42"/>
    </location>
    <ligand>
        <name>ATP</name>
        <dbReference type="ChEBI" id="CHEBI:30616"/>
    </ligand>
</feature>
<evidence type="ECO:0000256" key="4">
    <source>
        <dbReference type="ARBA" id="ARBA00017168"/>
    </source>
</evidence>
<evidence type="ECO:0000256" key="6">
    <source>
        <dbReference type="ARBA" id="ARBA00022527"/>
    </source>
</evidence>
<dbReference type="CDD" id="cd14341">
    <property type="entry name" value="UBA_MELK"/>
    <property type="match status" value="1"/>
</dbReference>
<reference evidence="22" key="1">
    <citation type="submission" date="2021-02" db="EMBL/GenBank/DDBJ databases">
        <authorList>
            <person name="Nowell W R."/>
        </authorList>
    </citation>
    <scope>NUCLEOTIDE SEQUENCE</scope>
    <source>
        <strain evidence="22">Ploen Becks lab</strain>
    </source>
</reference>
<evidence type="ECO:0000256" key="10">
    <source>
        <dbReference type="ARBA" id="ARBA00022741"/>
    </source>
</evidence>
<feature type="compositionally biased region" description="Polar residues" evidence="19">
    <location>
        <begin position="418"/>
        <end position="432"/>
    </location>
</feature>
<dbReference type="FunFam" id="3.30.200.20:FF:000003">
    <property type="entry name" value="Non-specific serine/threonine protein kinase"/>
    <property type="match status" value="1"/>
</dbReference>
<evidence type="ECO:0000256" key="14">
    <source>
        <dbReference type="ARBA" id="ARBA00023136"/>
    </source>
</evidence>
<keyword evidence="8" id="KW-0808">Transferase</keyword>
<comment type="catalytic activity">
    <reaction evidence="16">
        <text>L-threonyl-[protein] + ATP = O-phospho-L-threonyl-[protein] + ADP + H(+)</text>
        <dbReference type="Rhea" id="RHEA:46608"/>
        <dbReference type="Rhea" id="RHEA-COMP:11060"/>
        <dbReference type="Rhea" id="RHEA-COMP:11605"/>
        <dbReference type="ChEBI" id="CHEBI:15378"/>
        <dbReference type="ChEBI" id="CHEBI:30013"/>
        <dbReference type="ChEBI" id="CHEBI:30616"/>
        <dbReference type="ChEBI" id="CHEBI:61977"/>
        <dbReference type="ChEBI" id="CHEBI:456216"/>
        <dbReference type="EC" id="2.7.11.1"/>
    </reaction>
</comment>
<dbReference type="GO" id="GO:0006915">
    <property type="term" value="P:apoptotic process"/>
    <property type="evidence" value="ECO:0007669"/>
    <property type="project" value="UniProtKB-KW"/>
</dbReference>
<evidence type="ECO:0000256" key="15">
    <source>
        <dbReference type="ARBA" id="ARBA00023306"/>
    </source>
</evidence>
<feature type="compositionally biased region" description="Low complexity" evidence="19">
    <location>
        <begin position="489"/>
        <end position="519"/>
    </location>
</feature>
<dbReference type="PROSITE" id="PS00107">
    <property type="entry name" value="PROTEIN_KINASE_ATP"/>
    <property type="match status" value="1"/>
</dbReference>
<keyword evidence="7" id="KW-0597">Phosphoprotein</keyword>
<evidence type="ECO:0000259" key="20">
    <source>
        <dbReference type="PROSITE" id="PS50011"/>
    </source>
</evidence>
<dbReference type="CDD" id="cd12198">
    <property type="entry name" value="MELK_C"/>
    <property type="match status" value="1"/>
</dbReference>
<dbReference type="Gene3D" id="1.10.510.10">
    <property type="entry name" value="Transferase(Phosphotransferase) domain 1"/>
    <property type="match status" value="1"/>
</dbReference>
<dbReference type="InterPro" id="IPR001772">
    <property type="entry name" value="KA1_dom"/>
</dbReference>
<dbReference type="InterPro" id="IPR048637">
    <property type="entry name" value="MELK_UBA"/>
</dbReference>
<feature type="compositionally biased region" description="Polar residues" evidence="19">
    <location>
        <begin position="610"/>
        <end position="626"/>
    </location>
</feature>
<accession>A0A813R3K4</accession>
<dbReference type="PROSITE" id="PS50011">
    <property type="entry name" value="PROTEIN_KINASE_DOM"/>
    <property type="match status" value="1"/>
</dbReference>
<dbReference type="GO" id="GO:0004674">
    <property type="term" value="F:protein serine/threonine kinase activity"/>
    <property type="evidence" value="ECO:0007669"/>
    <property type="project" value="UniProtKB-KW"/>
</dbReference>
<evidence type="ECO:0000256" key="16">
    <source>
        <dbReference type="ARBA" id="ARBA00047899"/>
    </source>
</evidence>
<dbReference type="EC" id="2.7.11.1" evidence="3"/>
<feature type="domain" description="KA1" evidence="21">
    <location>
        <begin position="715"/>
        <end position="763"/>
    </location>
</feature>
<dbReference type="OrthoDB" id="193931at2759"/>
<evidence type="ECO:0000256" key="7">
    <source>
        <dbReference type="ARBA" id="ARBA00022553"/>
    </source>
</evidence>
<feature type="compositionally biased region" description="Polar residues" evidence="19">
    <location>
        <begin position="391"/>
        <end position="402"/>
    </location>
</feature>
<dbReference type="FunFam" id="1.10.510.10:FF:000901">
    <property type="entry name" value="Maternal embryonic leucine zipper kinase"/>
    <property type="match status" value="1"/>
</dbReference>
<feature type="compositionally biased region" description="Polar residues" evidence="19">
    <location>
        <begin position="580"/>
        <end position="592"/>
    </location>
</feature>
<dbReference type="PANTHER" id="PTHR24346">
    <property type="entry name" value="MAP/MICROTUBULE AFFINITY-REGULATING KINASE"/>
    <property type="match status" value="1"/>
</dbReference>
<evidence type="ECO:0000256" key="13">
    <source>
        <dbReference type="ARBA" id="ARBA00023121"/>
    </source>
</evidence>
<keyword evidence="5" id="KW-1003">Cell membrane</keyword>
<feature type="compositionally biased region" description="Low complexity" evidence="19">
    <location>
        <begin position="433"/>
        <end position="442"/>
    </location>
</feature>
<feature type="compositionally biased region" description="Basic and acidic residues" evidence="19">
    <location>
        <begin position="452"/>
        <end position="465"/>
    </location>
</feature>
<dbReference type="Proteomes" id="UP000663879">
    <property type="component" value="Unassembled WGS sequence"/>
</dbReference>
<dbReference type="SMART" id="SM00220">
    <property type="entry name" value="S_TKc"/>
    <property type="match status" value="1"/>
</dbReference>
<feature type="compositionally biased region" description="Low complexity" evidence="19">
    <location>
        <begin position="468"/>
        <end position="479"/>
    </location>
</feature>
<comment type="similarity">
    <text evidence="2">Belongs to the protein kinase superfamily. CAMK Ser/Thr protein kinase family. SNF1 subfamily.</text>
</comment>
<dbReference type="GO" id="GO:0005524">
    <property type="term" value="F:ATP binding"/>
    <property type="evidence" value="ECO:0007669"/>
    <property type="project" value="UniProtKB-UniRule"/>
</dbReference>
<keyword evidence="6" id="KW-0723">Serine/threonine-protein kinase</keyword>
<dbReference type="EMBL" id="CAJNOC010000554">
    <property type="protein sequence ID" value="CAF0776074.1"/>
    <property type="molecule type" value="Genomic_DNA"/>
</dbReference>
<dbReference type="InterPro" id="IPR017441">
    <property type="entry name" value="Protein_kinase_ATP_BS"/>
</dbReference>
<evidence type="ECO:0000256" key="11">
    <source>
        <dbReference type="ARBA" id="ARBA00022777"/>
    </source>
</evidence>
<dbReference type="GO" id="GO:0035556">
    <property type="term" value="P:intracellular signal transduction"/>
    <property type="evidence" value="ECO:0007669"/>
    <property type="project" value="TreeGrafter"/>
</dbReference>
<dbReference type="PROSITE" id="PS00108">
    <property type="entry name" value="PROTEIN_KINASE_ST"/>
    <property type="match status" value="1"/>
</dbReference>
<organism evidence="22 23">
    <name type="scientific">Brachionus calyciflorus</name>
    <dbReference type="NCBI Taxonomy" id="104777"/>
    <lineage>
        <taxon>Eukaryota</taxon>
        <taxon>Metazoa</taxon>
        <taxon>Spiralia</taxon>
        <taxon>Gnathifera</taxon>
        <taxon>Rotifera</taxon>
        <taxon>Eurotatoria</taxon>
        <taxon>Monogononta</taxon>
        <taxon>Pseudotrocha</taxon>
        <taxon>Ploima</taxon>
        <taxon>Brachionidae</taxon>
        <taxon>Brachionus</taxon>
    </lineage>
</organism>
<evidence type="ECO:0000256" key="3">
    <source>
        <dbReference type="ARBA" id="ARBA00012513"/>
    </source>
</evidence>
<dbReference type="SUPFAM" id="SSF103243">
    <property type="entry name" value="KA1-like"/>
    <property type="match status" value="1"/>
</dbReference>
<comment type="subcellular location">
    <subcellularLocation>
        <location evidence="1">Cell membrane</location>
        <topology evidence="1">Peripheral membrane protein</topology>
    </subcellularLocation>
</comment>
<dbReference type="Gene3D" id="3.30.310.80">
    <property type="entry name" value="Kinase associated domain 1, KA1"/>
    <property type="match status" value="1"/>
</dbReference>
<dbReference type="InterPro" id="IPR008271">
    <property type="entry name" value="Ser/Thr_kinase_AS"/>
</dbReference>
<dbReference type="CDD" id="cd14078">
    <property type="entry name" value="STKc_MELK"/>
    <property type="match status" value="1"/>
</dbReference>
<dbReference type="GO" id="GO:0005737">
    <property type="term" value="C:cytoplasm"/>
    <property type="evidence" value="ECO:0007669"/>
    <property type="project" value="TreeGrafter"/>
</dbReference>
<protein>
    <recommendedName>
        <fullName evidence="4">Maternal embryonic leucine zipper kinase</fullName>
        <ecNumber evidence="3">2.7.11.1</ecNumber>
    </recommendedName>
</protein>
<keyword evidence="9" id="KW-0053">Apoptosis</keyword>
<evidence type="ECO:0000313" key="23">
    <source>
        <dbReference type="Proteomes" id="UP000663879"/>
    </source>
</evidence>
<feature type="compositionally biased region" description="Low complexity" evidence="19">
    <location>
        <begin position="550"/>
        <end position="562"/>
    </location>
</feature>
<dbReference type="InterPro" id="IPR028375">
    <property type="entry name" value="KA1/Ssp2_C"/>
</dbReference>
<name>A0A813R3K4_9BILA</name>
<evidence type="ECO:0000256" key="1">
    <source>
        <dbReference type="ARBA" id="ARBA00004202"/>
    </source>
</evidence>
<proteinExistence type="inferred from homology"/>
<dbReference type="Pfam" id="PF00069">
    <property type="entry name" value="Pkinase"/>
    <property type="match status" value="1"/>
</dbReference>
<dbReference type="InterPro" id="IPR034673">
    <property type="entry name" value="MELK"/>
</dbReference>
<dbReference type="Pfam" id="PF21594">
    <property type="entry name" value="UBA_MELK"/>
    <property type="match status" value="1"/>
</dbReference>
<evidence type="ECO:0000256" key="18">
    <source>
        <dbReference type="PROSITE-ProRule" id="PRU10141"/>
    </source>
</evidence>
<gene>
    <name evidence="22" type="ORF">OXX778_LOCUS5208</name>
</gene>
<dbReference type="Pfam" id="PF02149">
    <property type="entry name" value="KA1"/>
    <property type="match status" value="1"/>
</dbReference>
<evidence type="ECO:0000256" key="12">
    <source>
        <dbReference type="ARBA" id="ARBA00022840"/>
    </source>
</evidence>
<evidence type="ECO:0000256" key="9">
    <source>
        <dbReference type="ARBA" id="ARBA00022703"/>
    </source>
</evidence>
<dbReference type="GO" id="GO:0005886">
    <property type="term" value="C:plasma membrane"/>
    <property type="evidence" value="ECO:0007669"/>
    <property type="project" value="UniProtKB-SubCell"/>
</dbReference>
<dbReference type="InterPro" id="IPR000719">
    <property type="entry name" value="Prot_kinase_dom"/>
</dbReference>
<evidence type="ECO:0000256" key="8">
    <source>
        <dbReference type="ARBA" id="ARBA00022679"/>
    </source>
</evidence>
<comment type="catalytic activity">
    <reaction evidence="17">
        <text>L-seryl-[protein] + ATP = O-phospho-L-seryl-[protein] + ADP + H(+)</text>
        <dbReference type="Rhea" id="RHEA:17989"/>
        <dbReference type="Rhea" id="RHEA-COMP:9863"/>
        <dbReference type="Rhea" id="RHEA-COMP:11604"/>
        <dbReference type="ChEBI" id="CHEBI:15378"/>
        <dbReference type="ChEBI" id="CHEBI:29999"/>
        <dbReference type="ChEBI" id="CHEBI:30616"/>
        <dbReference type="ChEBI" id="CHEBI:83421"/>
        <dbReference type="ChEBI" id="CHEBI:456216"/>
        <dbReference type="EC" id="2.7.11.1"/>
    </reaction>
</comment>
<evidence type="ECO:0000256" key="19">
    <source>
        <dbReference type="SAM" id="MobiDB-lite"/>
    </source>
</evidence>
<dbReference type="GO" id="GO:0008289">
    <property type="term" value="F:lipid binding"/>
    <property type="evidence" value="ECO:0007669"/>
    <property type="project" value="UniProtKB-KW"/>
</dbReference>
<evidence type="ECO:0000259" key="21">
    <source>
        <dbReference type="PROSITE" id="PS50032"/>
    </source>
</evidence>
<dbReference type="PROSITE" id="PS50032">
    <property type="entry name" value="KA1"/>
    <property type="match status" value="1"/>
</dbReference>
<keyword evidence="23" id="KW-1185">Reference proteome</keyword>
<sequence length="809" mass="91128">MSALQYAALQNTYELHETIGSGGFAKVKLATHLLTGEKVAIKIMDKKALGDDLPRVKIEINAMKELRHQHICQLMQVIETEEKIFMILEYCPGGELFDYIVAKDRLSESEARFFFRQIIAALCYIHSKGYAHRDLKPENLLLDDNQCLKLIDFGLCAKPKGGMDHLLSTCCGSPAYAAPELICGKNYLGAEADLWSMGVLLYALLCGYLPFDDDNINMLYKKIQSGKYELPSWLSSDSISLLNDLLQIDPKKRITMQQLIFHPWVLKGYSSAVDWQTRYYFKDLDRESLAEIALYFNKSLKEISDHIQLWNYDFLTATYYLLLFMKMQGKQPKIKPNMKKYSQFINYNTCTQTSLCSNSIISTSMPPISTASQQTNANRILVEKQLASLSVSGTPKSVQSPNVKDAKSKVDSRPPYQTKINNENSYTATPHTKVSSVSKSSSQKAKQLIFDGKNDKASSVREARAKTKTTPNKPTKIPILDTRNKQEKSPSSSSSTSSASSSSSSESLSVSSSYSITSSNNTDNFVMPSRVTKNKNKTEQVGTPKKEVTSSHNSRAAASSNNQDIFIPPKTPVRSKTRESQYTTPSKMVSKSDSMKIKVTPSKSMDSDLNVFSPSTPARKSQSVDNELNRMDTPNKKTPVFGSIERGLDKVKTIFTPRKRLTTLETPRKARDTCNITIVNNINPEIIMEELINVISSKHLLYERKGFSLRISVYDDWGRVKLAFDLEVVQLKNKQLGIRRKRVKGDTWHYKKYCEDVIRSANITSNYTNVMNIPSNHSSFGQNYGSSPNENMFQSMHNSYQQILPTQAQ</sequence>
<keyword evidence="15" id="KW-0131">Cell cycle</keyword>
<keyword evidence="13" id="KW-0446">Lipid-binding</keyword>
<evidence type="ECO:0000256" key="5">
    <source>
        <dbReference type="ARBA" id="ARBA00022475"/>
    </source>
</evidence>
<dbReference type="AlphaFoldDB" id="A0A813R3K4"/>
<keyword evidence="11" id="KW-0418">Kinase</keyword>
<evidence type="ECO:0000256" key="17">
    <source>
        <dbReference type="ARBA" id="ARBA00048679"/>
    </source>
</evidence>
<dbReference type="SUPFAM" id="SSF56112">
    <property type="entry name" value="Protein kinase-like (PK-like)"/>
    <property type="match status" value="1"/>
</dbReference>
<dbReference type="PANTHER" id="PTHR24346:SF30">
    <property type="entry name" value="MATERNAL EMBRYONIC LEUCINE ZIPPER KINASE"/>
    <property type="match status" value="1"/>
</dbReference>
<feature type="region of interest" description="Disordered" evidence="19">
    <location>
        <begin position="391"/>
        <end position="641"/>
    </location>
</feature>
<keyword evidence="14" id="KW-0472">Membrane</keyword>
<evidence type="ECO:0000256" key="2">
    <source>
        <dbReference type="ARBA" id="ARBA00006234"/>
    </source>
</evidence>
<keyword evidence="10 18" id="KW-0547">Nucleotide-binding</keyword>
<comment type="caution">
    <text evidence="22">The sequence shown here is derived from an EMBL/GenBank/DDBJ whole genome shotgun (WGS) entry which is preliminary data.</text>
</comment>
<evidence type="ECO:0000313" key="22">
    <source>
        <dbReference type="EMBL" id="CAF0776074.1"/>
    </source>
</evidence>